<evidence type="ECO:0000256" key="6">
    <source>
        <dbReference type="ARBA" id="ARBA00023295"/>
    </source>
</evidence>
<dbReference type="InterPro" id="IPR016286">
    <property type="entry name" value="FUC_metazoa-typ"/>
</dbReference>
<sequence>MVDNSQSISDVNAISQRPQESSVPSSPSRPDSPSVPRAPAGWFEAARFGLFVHFGLYSLAARHEWVRSREAMSQQAYDRYLEHFDPDLFDARELARAARRAGMRYAVLTAKHHDGFCLFDSAHTDYTSVRVKGRDLVAEFADAMRAEGLRVGLYYSLLDWHHPDFPVDEHHPLRGTGAAGEPRDLARYRSYLRAQVRELLTGYGPVDLLFFDFSYPGMGPEEWGARELLATVRELAPGILVNDRLGVPGDYVTPEQYQPDRPVERDGVPVMWEACHTLNGSWGYDRDNHDYKDPALLVRMLVESVACGGNLLLNVGPTGRGALDPRAEGTLRAIGEWTRLHGRAVHGAGPSPYRAPANALYTRSGRRLYLHLLAWPLRHVHLPGLAGRVRYAQFLHDGSEVAFHEIDGARHEHNNLAPPGRPAGTLTLTLPVARPDVLLPVVELFLDEDPGKRLPQHS</sequence>
<evidence type="ECO:0000256" key="7">
    <source>
        <dbReference type="SAM" id="MobiDB-lite"/>
    </source>
</evidence>
<organism evidence="9 10">
    <name type="scientific">Streptomyces xanthii</name>
    <dbReference type="NCBI Taxonomy" id="2768069"/>
    <lineage>
        <taxon>Bacteria</taxon>
        <taxon>Bacillati</taxon>
        <taxon>Actinomycetota</taxon>
        <taxon>Actinomycetes</taxon>
        <taxon>Kitasatosporales</taxon>
        <taxon>Streptomycetaceae</taxon>
        <taxon>Streptomyces</taxon>
    </lineage>
</organism>
<name>A0A7H1B0D4_9ACTN</name>
<evidence type="ECO:0000313" key="9">
    <source>
        <dbReference type="EMBL" id="QNS02189.1"/>
    </source>
</evidence>
<dbReference type="GO" id="GO:0016139">
    <property type="term" value="P:glycoside catabolic process"/>
    <property type="evidence" value="ECO:0007669"/>
    <property type="project" value="TreeGrafter"/>
</dbReference>
<keyword evidence="10" id="KW-1185">Reference proteome</keyword>
<dbReference type="PANTHER" id="PTHR10030">
    <property type="entry name" value="ALPHA-L-FUCOSIDASE"/>
    <property type="match status" value="1"/>
</dbReference>
<dbReference type="InterPro" id="IPR057739">
    <property type="entry name" value="Glyco_hydro_29_N"/>
</dbReference>
<dbReference type="EMBL" id="CP061281">
    <property type="protein sequence ID" value="QNS02189.1"/>
    <property type="molecule type" value="Genomic_DNA"/>
</dbReference>
<dbReference type="Pfam" id="PF01120">
    <property type="entry name" value="Alpha_L_fucos"/>
    <property type="match status" value="1"/>
</dbReference>
<dbReference type="GO" id="GO:0004560">
    <property type="term" value="F:alpha-L-fucosidase activity"/>
    <property type="evidence" value="ECO:0007669"/>
    <property type="project" value="InterPro"/>
</dbReference>
<accession>A0A7H1B0D4</accession>
<feature type="region of interest" description="Disordered" evidence="7">
    <location>
        <begin position="1"/>
        <end position="36"/>
    </location>
</feature>
<protein>
    <recommendedName>
        <fullName evidence="3">alpha-L-fucosidase</fullName>
        <ecNumber evidence="3">3.2.1.51</ecNumber>
    </recommendedName>
</protein>
<reference evidence="9 10" key="1">
    <citation type="submission" date="2020-09" db="EMBL/GenBank/DDBJ databases">
        <title>A novel species.</title>
        <authorList>
            <person name="Gao J."/>
        </authorList>
    </citation>
    <scope>NUCLEOTIDE SEQUENCE [LARGE SCALE GENOMIC DNA]</scope>
    <source>
        <strain evidence="9 10">CRXT-Y-14</strain>
    </source>
</reference>
<evidence type="ECO:0000256" key="4">
    <source>
        <dbReference type="ARBA" id="ARBA00022729"/>
    </source>
</evidence>
<proteinExistence type="inferred from homology"/>
<dbReference type="KEGG" id="sxn:IAG42_00205"/>
<dbReference type="InterPro" id="IPR017853">
    <property type="entry name" value="GH"/>
</dbReference>
<dbReference type="PANTHER" id="PTHR10030:SF37">
    <property type="entry name" value="ALPHA-L-FUCOSIDASE-RELATED"/>
    <property type="match status" value="1"/>
</dbReference>
<keyword evidence="4" id="KW-0732">Signal</keyword>
<dbReference type="Gene3D" id="3.20.20.80">
    <property type="entry name" value="Glycosidases"/>
    <property type="match status" value="1"/>
</dbReference>
<feature type="compositionally biased region" description="Low complexity" evidence="7">
    <location>
        <begin position="15"/>
        <end position="36"/>
    </location>
</feature>
<dbReference type="SUPFAM" id="SSF51445">
    <property type="entry name" value="(Trans)glycosidases"/>
    <property type="match status" value="1"/>
</dbReference>
<dbReference type="GO" id="GO:0005764">
    <property type="term" value="C:lysosome"/>
    <property type="evidence" value="ECO:0007669"/>
    <property type="project" value="TreeGrafter"/>
</dbReference>
<dbReference type="SMART" id="SM00812">
    <property type="entry name" value="Alpha_L_fucos"/>
    <property type="match status" value="1"/>
</dbReference>
<dbReference type="GO" id="GO:0006004">
    <property type="term" value="P:fucose metabolic process"/>
    <property type="evidence" value="ECO:0007669"/>
    <property type="project" value="InterPro"/>
</dbReference>
<comment type="similarity">
    <text evidence="2">Belongs to the glycosyl hydrolase 29 family.</text>
</comment>
<gene>
    <name evidence="9" type="ORF">IAG42_00205</name>
</gene>
<evidence type="ECO:0000256" key="1">
    <source>
        <dbReference type="ARBA" id="ARBA00004071"/>
    </source>
</evidence>
<dbReference type="Proteomes" id="UP000516428">
    <property type="component" value="Chromosome"/>
</dbReference>
<evidence type="ECO:0000259" key="8">
    <source>
        <dbReference type="Pfam" id="PF01120"/>
    </source>
</evidence>
<dbReference type="InterPro" id="IPR000933">
    <property type="entry name" value="Glyco_hydro_29"/>
</dbReference>
<keyword evidence="5" id="KW-0378">Hydrolase</keyword>
<dbReference type="EC" id="3.2.1.51" evidence="3"/>
<dbReference type="PRINTS" id="PR00741">
    <property type="entry name" value="GLHYDRLASE29"/>
</dbReference>
<feature type="compositionally biased region" description="Polar residues" evidence="7">
    <location>
        <begin position="1"/>
        <end position="14"/>
    </location>
</feature>
<evidence type="ECO:0000256" key="3">
    <source>
        <dbReference type="ARBA" id="ARBA00012662"/>
    </source>
</evidence>
<feature type="domain" description="Glycoside hydrolase family 29 N-terminal" evidence="8">
    <location>
        <begin position="37"/>
        <end position="342"/>
    </location>
</feature>
<keyword evidence="6" id="KW-0326">Glycosidase</keyword>
<evidence type="ECO:0000256" key="5">
    <source>
        <dbReference type="ARBA" id="ARBA00022801"/>
    </source>
</evidence>
<comment type="function">
    <text evidence="1">Alpha-L-fucosidase is responsible for hydrolyzing the alpha-1,6-linked fucose joined to the reducing-end N-acetylglucosamine of the carbohydrate moieties of glycoproteins.</text>
</comment>
<dbReference type="AlphaFoldDB" id="A0A7H1B0D4"/>
<evidence type="ECO:0000313" key="10">
    <source>
        <dbReference type="Proteomes" id="UP000516428"/>
    </source>
</evidence>
<evidence type="ECO:0000256" key="2">
    <source>
        <dbReference type="ARBA" id="ARBA00007951"/>
    </source>
</evidence>